<dbReference type="Proteomes" id="UP000239735">
    <property type="component" value="Unassembled WGS sequence"/>
</dbReference>
<protein>
    <submittedName>
        <fullName evidence="2">Dienelactone hydrolase (Modular protein)</fullName>
    </submittedName>
</protein>
<dbReference type="OrthoDB" id="9795555at2"/>
<evidence type="ECO:0000313" key="3">
    <source>
        <dbReference type="Proteomes" id="UP000239735"/>
    </source>
</evidence>
<dbReference type="EMBL" id="OKRB01000086">
    <property type="protein sequence ID" value="SPE20987.1"/>
    <property type="molecule type" value="Genomic_DNA"/>
</dbReference>
<accession>A0A2N9LCH9</accession>
<reference evidence="3" key="1">
    <citation type="submission" date="2018-02" db="EMBL/GenBank/DDBJ databases">
        <authorList>
            <person name="Hausmann B."/>
        </authorList>
    </citation>
    <scope>NUCLEOTIDE SEQUENCE [LARGE SCALE GENOMIC DNA]</scope>
    <source>
        <strain evidence="3">Peat soil MAG SbA5</strain>
    </source>
</reference>
<gene>
    <name evidence="2" type="ORF">SBA5_30194</name>
</gene>
<name>A0A2N9LCH9_9BACT</name>
<dbReference type="InterPro" id="IPR000801">
    <property type="entry name" value="Esterase-like"/>
</dbReference>
<evidence type="ECO:0000256" key="1">
    <source>
        <dbReference type="ARBA" id="ARBA00022729"/>
    </source>
</evidence>
<dbReference type="InterPro" id="IPR050955">
    <property type="entry name" value="Plant_Biomass_Hydrol_Est"/>
</dbReference>
<dbReference type="Gene3D" id="3.40.50.1820">
    <property type="entry name" value="alpha/beta hydrolase"/>
    <property type="match status" value="1"/>
</dbReference>
<dbReference type="PANTHER" id="PTHR43037">
    <property type="entry name" value="UNNAMED PRODUCT-RELATED"/>
    <property type="match status" value="1"/>
</dbReference>
<keyword evidence="2" id="KW-0378">Hydrolase</keyword>
<dbReference type="SUPFAM" id="SSF53474">
    <property type="entry name" value="alpha/beta-Hydrolases"/>
    <property type="match status" value="1"/>
</dbReference>
<dbReference type="AlphaFoldDB" id="A0A2N9LCH9"/>
<evidence type="ECO:0000313" key="2">
    <source>
        <dbReference type="EMBL" id="SPE20987.1"/>
    </source>
</evidence>
<dbReference type="InterPro" id="IPR029058">
    <property type="entry name" value="AB_hydrolase_fold"/>
</dbReference>
<dbReference type="PANTHER" id="PTHR43037:SF1">
    <property type="entry name" value="BLL1128 PROTEIN"/>
    <property type="match status" value="1"/>
</dbReference>
<dbReference type="GO" id="GO:0016787">
    <property type="term" value="F:hydrolase activity"/>
    <property type="evidence" value="ECO:0007669"/>
    <property type="project" value="UniProtKB-KW"/>
</dbReference>
<organism evidence="2 3">
    <name type="scientific">Candidatus Sulfuritelmatomonas gaucii</name>
    <dbReference type="NCBI Taxonomy" id="2043161"/>
    <lineage>
        <taxon>Bacteria</taxon>
        <taxon>Pseudomonadati</taxon>
        <taxon>Acidobacteriota</taxon>
        <taxon>Terriglobia</taxon>
        <taxon>Terriglobales</taxon>
        <taxon>Acidobacteriaceae</taxon>
        <taxon>Candidatus Sulfuritelmatomonas</taxon>
    </lineage>
</organism>
<keyword evidence="1" id="KW-0732">Signal</keyword>
<dbReference type="Pfam" id="PF00756">
    <property type="entry name" value="Esterase"/>
    <property type="match status" value="1"/>
</dbReference>
<proteinExistence type="predicted"/>
<sequence>MMEASMSRWLKSVAAWLVLASAQSPGVARGIVSKSHRPPPAPPQDTGFLNRRIELHGIGYRFQVYLPEDWRRDDGKQWPIILFLHGRGERGSEGMWQTQIGIAQAVRNHPDRWPFVIVMPQCPQNAHWTDPALLELAMATLDQESAEFHGDPARTYLTGLSMGGYGAWELARLHPHRWAGIVIAASGVFWSYEPERWQESTILPADYAHAVGHTPVWLFHGSLDPVVAPRQSELMFDAFKAAQGNIRLWMYQGLKHDCWTRAYDEPDLPRWLLAQRIPEAPEVMAERIVVPLHAPTIKLSTAQLDALAGEYREPNGKAITTILRQGDQLSQRSPSGEVTGLEAETADTFFRPSETAGALATHLTFERDAQGRVTGYVLRDSRHEERWLKLAAGGR</sequence>